<protein>
    <submittedName>
        <fullName evidence="2">Uncharacterized protein</fullName>
    </submittedName>
</protein>
<reference evidence="3" key="1">
    <citation type="journal article" date="2011" name="Nat. Biotechnol.">
        <title>The genomic sequence of the Chinese hamster ovary (CHO)-K1 cell line.</title>
        <authorList>
            <person name="Xu X."/>
            <person name="Nagarajan H."/>
            <person name="Lewis N.E."/>
            <person name="Pan S."/>
            <person name="Cai Z."/>
            <person name="Liu X."/>
            <person name="Chen W."/>
            <person name="Xie M."/>
            <person name="Wang W."/>
            <person name="Hammond S."/>
            <person name="Andersen M.R."/>
            <person name="Neff N."/>
            <person name="Passarelli B."/>
            <person name="Koh W."/>
            <person name="Fan H.C."/>
            <person name="Wang J."/>
            <person name="Gui Y."/>
            <person name="Lee K.H."/>
            <person name="Betenbaugh M.J."/>
            <person name="Quake S.R."/>
            <person name="Famili I."/>
            <person name="Palsson B.O."/>
            <person name="Wang J."/>
        </authorList>
    </citation>
    <scope>NUCLEOTIDE SEQUENCE [LARGE SCALE GENOMIC DNA]</scope>
    <source>
        <strain evidence="3">CHO K1 cell line</strain>
    </source>
</reference>
<proteinExistence type="predicted"/>
<dbReference type="EMBL" id="JH000344">
    <property type="protein sequence ID" value="EGW07030.1"/>
    <property type="molecule type" value="Genomic_DNA"/>
</dbReference>
<dbReference type="AlphaFoldDB" id="G3HG59"/>
<evidence type="ECO:0000256" key="1">
    <source>
        <dbReference type="SAM" id="MobiDB-lite"/>
    </source>
</evidence>
<feature type="region of interest" description="Disordered" evidence="1">
    <location>
        <begin position="1"/>
        <end position="95"/>
    </location>
</feature>
<accession>G3HG59</accession>
<evidence type="ECO:0000313" key="2">
    <source>
        <dbReference type="EMBL" id="EGW07030.1"/>
    </source>
</evidence>
<evidence type="ECO:0000313" key="3">
    <source>
        <dbReference type="Proteomes" id="UP000001075"/>
    </source>
</evidence>
<organism evidence="2 3">
    <name type="scientific">Cricetulus griseus</name>
    <name type="common">Chinese hamster</name>
    <name type="synonym">Cricetulus barabensis griseus</name>
    <dbReference type="NCBI Taxonomy" id="10029"/>
    <lineage>
        <taxon>Eukaryota</taxon>
        <taxon>Metazoa</taxon>
        <taxon>Chordata</taxon>
        <taxon>Craniata</taxon>
        <taxon>Vertebrata</taxon>
        <taxon>Euteleostomi</taxon>
        <taxon>Mammalia</taxon>
        <taxon>Eutheria</taxon>
        <taxon>Euarchontoglires</taxon>
        <taxon>Glires</taxon>
        <taxon>Rodentia</taxon>
        <taxon>Myomorpha</taxon>
        <taxon>Muroidea</taxon>
        <taxon>Cricetidae</taxon>
        <taxon>Cricetinae</taxon>
        <taxon>Cricetulus</taxon>
    </lineage>
</organism>
<name>G3HG59_CRIGR</name>
<dbReference type="InParanoid" id="G3HG59"/>
<dbReference type="Proteomes" id="UP000001075">
    <property type="component" value="Unassembled WGS sequence"/>
</dbReference>
<sequence length="95" mass="10312">MPSRSSGPRHAHQAPRSPQARLQVFVTPEGARSPARLSPLPPVRSGSYGRPHPCPFSPAREGRDRRRRPHLSGAVRLYSGSSAAARAPPHPPSRK</sequence>
<gene>
    <name evidence="2" type="ORF">I79_009578</name>
</gene>